<evidence type="ECO:0000313" key="3">
    <source>
        <dbReference type="Proteomes" id="UP000192707"/>
    </source>
</evidence>
<reference evidence="2 3" key="1">
    <citation type="submission" date="2016-12" db="EMBL/GenBank/DDBJ databases">
        <title>The new phylogeny of genus Mycobacterium.</title>
        <authorList>
            <person name="Tortoli E."/>
            <person name="Trovato A."/>
            <person name="Cirillo D.M."/>
        </authorList>
    </citation>
    <scope>NUCLEOTIDE SEQUENCE [LARGE SCALE GENOMIC DNA]</scope>
    <source>
        <strain evidence="2 3">DSM 45069</strain>
    </source>
</reference>
<accession>A0A1W9ZGH9</accession>
<evidence type="ECO:0000256" key="1">
    <source>
        <dbReference type="SAM" id="Phobius"/>
    </source>
</evidence>
<comment type="caution">
    <text evidence="2">The sequence shown here is derived from an EMBL/GenBank/DDBJ whole genome shotgun (WGS) entry which is preliminary data.</text>
</comment>
<protein>
    <submittedName>
        <fullName evidence="2">Uncharacterized protein</fullName>
    </submittedName>
</protein>
<dbReference type="Proteomes" id="UP000192707">
    <property type="component" value="Unassembled WGS sequence"/>
</dbReference>
<name>A0A1W9ZGH9_MYCAI</name>
<feature type="transmembrane region" description="Helical" evidence="1">
    <location>
        <begin position="46"/>
        <end position="70"/>
    </location>
</feature>
<dbReference type="EMBL" id="MVHG01000029">
    <property type="protein sequence ID" value="ORA14423.1"/>
    <property type="molecule type" value="Genomic_DNA"/>
</dbReference>
<evidence type="ECO:0000313" key="2">
    <source>
        <dbReference type="EMBL" id="ORA14423.1"/>
    </source>
</evidence>
<gene>
    <name evidence="2" type="ORF">BST14_13840</name>
</gene>
<feature type="transmembrane region" description="Helical" evidence="1">
    <location>
        <begin position="82"/>
        <end position="109"/>
    </location>
</feature>
<keyword evidence="1" id="KW-0472">Membrane</keyword>
<keyword evidence="1" id="KW-1133">Transmembrane helix</keyword>
<keyword evidence="3" id="KW-1185">Reference proteome</keyword>
<organism evidence="2 3">
    <name type="scientific">Mycobacterium arosiense ATCC BAA-1401 = DSM 45069</name>
    <dbReference type="NCBI Taxonomy" id="1265311"/>
    <lineage>
        <taxon>Bacteria</taxon>
        <taxon>Bacillati</taxon>
        <taxon>Actinomycetota</taxon>
        <taxon>Actinomycetes</taxon>
        <taxon>Mycobacteriales</taxon>
        <taxon>Mycobacteriaceae</taxon>
        <taxon>Mycobacterium</taxon>
        <taxon>Mycobacterium avium complex (MAC)</taxon>
    </lineage>
</organism>
<sequence length="113" mass="12041">MSYRERMMLGMTVFELLMASSAVCMLLGSFIYRAAATSEGQRRRGVVYGLWLTAGLLGVSTVVASVIRCATGGMVGYAAGEIVAGIFFGALFSAVSVCLLGLTGFWAVVRRHF</sequence>
<keyword evidence="1" id="KW-0812">Transmembrane</keyword>
<dbReference type="AlphaFoldDB" id="A0A1W9ZGH9"/>
<proteinExistence type="predicted"/>